<evidence type="ECO:0000313" key="3">
    <source>
        <dbReference type="Proteomes" id="UP000196158"/>
    </source>
</evidence>
<reference evidence="2 3" key="1">
    <citation type="submission" date="2017-04" db="EMBL/GenBank/DDBJ databases">
        <authorList>
            <person name="Afonso C.L."/>
            <person name="Miller P.J."/>
            <person name="Scott M.A."/>
            <person name="Spackman E."/>
            <person name="Goraichik I."/>
            <person name="Dimitrov K.M."/>
            <person name="Suarez D.L."/>
            <person name="Swayne D.E."/>
        </authorList>
    </citation>
    <scope>NUCLEOTIDE SEQUENCE [LARGE SCALE GENOMIC DNA]</scope>
</reference>
<accession>A0A1X7R7R7</accession>
<evidence type="ECO:0000256" key="1">
    <source>
        <dbReference type="SAM" id="MobiDB-lite"/>
    </source>
</evidence>
<dbReference type="EMBL" id="FXLY01000008">
    <property type="protein sequence ID" value="SMN21661.1"/>
    <property type="molecule type" value="Genomic_DNA"/>
</dbReference>
<dbReference type="OrthoDB" id="2163284at2759"/>
<gene>
    <name evidence="2" type="ORF">KASA_0K03476G</name>
</gene>
<organism evidence="2 3">
    <name type="scientific">Maudiozyma saulgeensis</name>
    <dbReference type="NCBI Taxonomy" id="1789683"/>
    <lineage>
        <taxon>Eukaryota</taxon>
        <taxon>Fungi</taxon>
        <taxon>Dikarya</taxon>
        <taxon>Ascomycota</taxon>
        <taxon>Saccharomycotina</taxon>
        <taxon>Saccharomycetes</taxon>
        <taxon>Saccharomycetales</taxon>
        <taxon>Saccharomycetaceae</taxon>
        <taxon>Maudiozyma</taxon>
    </lineage>
</organism>
<name>A0A1X7R7R7_9SACH</name>
<feature type="region of interest" description="Disordered" evidence="1">
    <location>
        <begin position="1"/>
        <end position="36"/>
    </location>
</feature>
<feature type="compositionally biased region" description="Basic and acidic residues" evidence="1">
    <location>
        <begin position="17"/>
        <end position="27"/>
    </location>
</feature>
<sequence length="91" mass="10686">MLEEDAARVPSTNEPENIVKDETRPDEGETSFTLSEEQKNLNETKLLRDTLDLLWDKTLEQRKVCEQLQQENEYLHEYIDNLMSSSNVLDK</sequence>
<proteinExistence type="predicted"/>
<dbReference type="Pfam" id="PF10224">
    <property type="entry name" value="DUF2205"/>
    <property type="match status" value="1"/>
</dbReference>
<dbReference type="AlphaFoldDB" id="A0A1X7R7R7"/>
<protein>
    <submittedName>
        <fullName evidence="2">Similar to Saccharomyces cerevisiae YER180C-A SLO1 Protein interacting with Arl3p, which is a GTPase of the Ras superfamily involved in vesicle-tethering at the Golgi</fullName>
    </submittedName>
</protein>
<dbReference type="InterPro" id="IPR019357">
    <property type="entry name" value="SCOC"/>
</dbReference>
<dbReference type="Gene3D" id="1.20.5.170">
    <property type="match status" value="1"/>
</dbReference>
<evidence type="ECO:0000313" key="2">
    <source>
        <dbReference type="EMBL" id="SMN21661.1"/>
    </source>
</evidence>
<dbReference type="Proteomes" id="UP000196158">
    <property type="component" value="Unassembled WGS sequence"/>
</dbReference>
<keyword evidence="3" id="KW-1185">Reference proteome</keyword>